<organism evidence="1 2">
    <name type="scientific">Marinobacter halodurans</name>
    <dbReference type="NCBI Taxonomy" id="2528979"/>
    <lineage>
        <taxon>Bacteria</taxon>
        <taxon>Pseudomonadati</taxon>
        <taxon>Pseudomonadota</taxon>
        <taxon>Gammaproteobacteria</taxon>
        <taxon>Pseudomonadales</taxon>
        <taxon>Marinobacteraceae</taxon>
        <taxon>Marinobacter</taxon>
    </lineage>
</organism>
<evidence type="ECO:0008006" key="3">
    <source>
        <dbReference type="Google" id="ProtNLM"/>
    </source>
</evidence>
<sequence>MSEQALKALSDMASEAHARIQAAHQHINPVVGVRRGMRDIGIPADAMTIDCLQTRRRIVMVLHDEDPGALLYQFSTIDEEIGMDFQRMPLADMSTGKLFDWIEDYFSDEATPGAPH</sequence>
<keyword evidence="2" id="KW-1185">Reference proteome</keyword>
<evidence type="ECO:0000313" key="1">
    <source>
        <dbReference type="EMBL" id="TBW49394.1"/>
    </source>
</evidence>
<reference evidence="1 2" key="1">
    <citation type="submission" date="2019-02" db="EMBL/GenBank/DDBJ databases">
        <title>Marinobacter halodurans sp. nov., a marine bacterium isolated from sea tidal flat.</title>
        <authorList>
            <person name="Yoo Y."/>
            <person name="Lee D.W."/>
            <person name="Kim B.S."/>
            <person name="Kim J.-J."/>
        </authorList>
    </citation>
    <scope>NUCLEOTIDE SEQUENCE [LARGE SCALE GENOMIC DNA]</scope>
    <source>
        <strain evidence="1 2">YJ-S3-2</strain>
    </source>
</reference>
<dbReference type="EMBL" id="SJDL01000041">
    <property type="protein sequence ID" value="TBW49394.1"/>
    <property type="molecule type" value="Genomic_DNA"/>
</dbReference>
<dbReference type="Proteomes" id="UP000313645">
    <property type="component" value="Unassembled WGS sequence"/>
</dbReference>
<gene>
    <name evidence="1" type="ORF">EZI54_19920</name>
</gene>
<accession>A0ABY1ZJ28</accession>
<proteinExistence type="predicted"/>
<evidence type="ECO:0000313" key="2">
    <source>
        <dbReference type="Proteomes" id="UP000313645"/>
    </source>
</evidence>
<comment type="caution">
    <text evidence="1">The sequence shown here is derived from an EMBL/GenBank/DDBJ whole genome shotgun (WGS) entry which is preliminary data.</text>
</comment>
<protein>
    <recommendedName>
        <fullName evidence="3">DUF302 domain-containing protein</fullName>
    </recommendedName>
</protein>
<dbReference type="RefSeq" id="WP_123633997.1">
    <property type="nucleotide sequence ID" value="NZ_SJDL01000041.1"/>
</dbReference>
<name>A0ABY1ZJ28_9GAMM</name>